<comment type="caution">
    <text evidence="1">The sequence shown here is derived from an EMBL/GenBank/DDBJ whole genome shotgun (WGS) entry which is preliminary data.</text>
</comment>
<dbReference type="InterPro" id="IPR013494">
    <property type="entry name" value="CHP02678"/>
</dbReference>
<dbReference type="Pfam" id="PF09661">
    <property type="entry name" value="DUF2398"/>
    <property type="match status" value="1"/>
</dbReference>
<evidence type="ECO:0000313" key="1">
    <source>
        <dbReference type="EMBL" id="MCZ0809702.1"/>
    </source>
</evidence>
<dbReference type="Proteomes" id="UP001077662">
    <property type="component" value="Unassembled WGS sequence"/>
</dbReference>
<protein>
    <submittedName>
        <fullName evidence="1">TIGR02678 family protein</fullName>
    </submittedName>
</protein>
<name>A0AAP3GCH6_BRELA</name>
<organism evidence="1 2">
    <name type="scientific">Brevibacillus laterosporus</name>
    <name type="common">Bacillus laterosporus</name>
    <dbReference type="NCBI Taxonomy" id="1465"/>
    <lineage>
        <taxon>Bacteria</taxon>
        <taxon>Bacillati</taxon>
        <taxon>Bacillota</taxon>
        <taxon>Bacilli</taxon>
        <taxon>Bacillales</taxon>
        <taxon>Paenibacillaceae</taxon>
        <taxon>Brevibacillus</taxon>
    </lineage>
</organism>
<reference evidence="1" key="1">
    <citation type="submission" date="2022-09" db="EMBL/GenBank/DDBJ databases">
        <title>Genome analysis and characterization of larvicidal activity of Brevibacillus strains.</title>
        <authorList>
            <person name="Patrusheva E.V."/>
            <person name="Izotova A.O."/>
            <person name="Toshchakov S.V."/>
            <person name="Sineoky S.P."/>
        </authorList>
    </citation>
    <scope>NUCLEOTIDE SEQUENCE</scope>
    <source>
        <strain evidence="1">VKPM_B-13247</strain>
    </source>
</reference>
<proteinExistence type="predicted"/>
<sequence>MEVGPGYRNRLSLIRVLKYVAKMRLVDVVDKDIDDFASNDEHDVLLQKTAYLPYFLRSFPFDVRQWKSLDDIRLHLTKTARDGIDRRHSVFRKLFMEPILYLDELPEDETLYIKNYGRIIEDHVENNTHYIVERFDNAILLVKHENQIRENLFPSDKNMMHKFVLSFCGRVKAELDIKAVLGKFKRSIDIPFQRIDQIINQMREEDSSKWTRGFEDKTTSELRSILIQFLVQRKFAYLSDNFNLTLREGAFRVIGVYDEKNLSLKPKGEPAHGHK</sequence>
<evidence type="ECO:0000313" key="2">
    <source>
        <dbReference type="Proteomes" id="UP001077662"/>
    </source>
</evidence>
<accession>A0AAP3GCH6</accession>
<dbReference type="AlphaFoldDB" id="A0AAP3GCH6"/>
<gene>
    <name evidence="1" type="ORF">O0554_22835</name>
</gene>
<dbReference type="RefSeq" id="WP_258434666.1">
    <property type="nucleotide sequence ID" value="NZ_JANSGW010000041.1"/>
</dbReference>
<dbReference type="EMBL" id="JAPTNE010000041">
    <property type="protein sequence ID" value="MCZ0809702.1"/>
    <property type="molecule type" value="Genomic_DNA"/>
</dbReference>